<dbReference type="KEGG" id="rlc:K227x_64070"/>
<dbReference type="Proteomes" id="UP000318538">
    <property type="component" value="Chromosome"/>
</dbReference>
<dbReference type="SUPFAM" id="SSF52540">
    <property type="entry name" value="P-loop containing nucleoside triphosphate hydrolases"/>
    <property type="match status" value="1"/>
</dbReference>
<proteinExistence type="predicted"/>
<dbReference type="AlphaFoldDB" id="A0A517NLG2"/>
<keyword evidence="2" id="KW-1185">Reference proteome</keyword>
<dbReference type="Gene3D" id="3.40.50.300">
    <property type="entry name" value="P-loop containing nucleotide triphosphate hydrolases"/>
    <property type="match status" value="1"/>
</dbReference>
<reference evidence="1 2" key="1">
    <citation type="submission" date="2019-02" db="EMBL/GenBank/DDBJ databases">
        <title>Deep-cultivation of Planctomycetes and their phenomic and genomic characterization uncovers novel biology.</title>
        <authorList>
            <person name="Wiegand S."/>
            <person name="Jogler M."/>
            <person name="Boedeker C."/>
            <person name="Pinto D."/>
            <person name="Vollmers J."/>
            <person name="Rivas-Marin E."/>
            <person name="Kohn T."/>
            <person name="Peeters S.H."/>
            <person name="Heuer A."/>
            <person name="Rast P."/>
            <person name="Oberbeckmann S."/>
            <person name="Bunk B."/>
            <person name="Jeske O."/>
            <person name="Meyerdierks A."/>
            <person name="Storesund J.E."/>
            <person name="Kallscheuer N."/>
            <person name="Luecker S."/>
            <person name="Lage O.M."/>
            <person name="Pohl T."/>
            <person name="Merkel B.J."/>
            <person name="Hornburger P."/>
            <person name="Mueller R.-W."/>
            <person name="Bruemmer F."/>
            <person name="Labrenz M."/>
            <person name="Spormann A.M."/>
            <person name="Op den Camp H."/>
            <person name="Overmann J."/>
            <person name="Amann R."/>
            <person name="Jetten M.S.M."/>
            <person name="Mascher T."/>
            <person name="Medema M.H."/>
            <person name="Devos D.P."/>
            <person name="Kaster A.-K."/>
            <person name="Ovreas L."/>
            <person name="Rohde M."/>
            <person name="Galperin M.Y."/>
            <person name="Jogler C."/>
        </authorList>
    </citation>
    <scope>NUCLEOTIDE SEQUENCE [LARGE SCALE GENOMIC DNA]</scope>
    <source>
        <strain evidence="1 2">K22_7</strain>
    </source>
</reference>
<name>A0A517NLG2_9BACT</name>
<protein>
    <submittedName>
        <fullName evidence="1">Uncharacterized protein</fullName>
    </submittedName>
</protein>
<dbReference type="RefSeq" id="WP_145176707.1">
    <property type="nucleotide sequence ID" value="NZ_CP036525.1"/>
</dbReference>
<dbReference type="EMBL" id="CP036525">
    <property type="protein sequence ID" value="QDT07977.1"/>
    <property type="molecule type" value="Genomic_DNA"/>
</dbReference>
<evidence type="ECO:0000313" key="1">
    <source>
        <dbReference type="EMBL" id="QDT07977.1"/>
    </source>
</evidence>
<sequence length="428" mass="46604">MTTIRATDVFTPSDYPIQTYIARDDERLENRLRDALATPGEIVSLSGPSKSGKTVLIQRVVGEDELIVITGAGLESGAMLWDRVLNWIGIPAESSEQASASFGGSISASAGGKAGIPLVAQGEASTELKGNASKTTGKSTSNVRGGLQQVASEIAGSDFVLLVDDFHYMPREIQSQVAREIKEAARLQVKICTASVPHRSDDVVRGNPELRGRIRAIDSDYWDIPHLVAIGDIGFPLLNVTLDPASLNFFATEASGSPQLMQALCLQVCFTMNIRDFQGEHKTLTLDQTVRDEILEETSTRTDFSSLVAKCHKGPNTRGTERKEYCLSDGSSGDVYRTVLLAMAADPPALSLNQHVLSERVKVACAGGTPFNSSLYQACSQIARIAVDMYPEQRVVEWDSDENVLDIVDPYLLFYLRWSKKLDSLART</sequence>
<dbReference type="InterPro" id="IPR027417">
    <property type="entry name" value="P-loop_NTPase"/>
</dbReference>
<dbReference type="OrthoDB" id="2531964at2"/>
<gene>
    <name evidence="1" type="ORF">K227x_64070</name>
</gene>
<organism evidence="1 2">
    <name type="scientific">Rubripirellula lacrimiformis</name>
    <dbReference type="NCBI Taxonomy" id="1930273"/>
    <lineage>
        <taxon>Bacteria</taxon>
        <taxon>Pseudomonadati</taxon>
        <taxon>Planctomycetota</taxon>
        <taxon>Planctomycetia</taxon>
        <taxon>Pirellulales</taxon>
        <taxon>Pirellulaceae</taxon>
        <taxon>Rubripirellula</taxon>
    </lineage>
</organism>
<accession>A0A517NLG2</accession>
<evidence type="ECO:0000313" key="2">
    <source>
        <dbReference type="Proteomes" id="UP000318538"/>
    </source>
</evidence>